<organism evidence="1">
    <name type="scientific">Pseudomonas phage HRDY3</name>
    <dbReference type="NCBI Taxonomy" id="3236930"/>
    <lineage>
        <taxon>Viruses</taxon>
    </lineage>
</organism>
<evidence type="ECO:0000313" key="1">
    <source>
        <dbReference type="EMBL" id="XDJ15020.1"/>
    </source>
</evidence>
<proteinExistence type="predicted"/>
<accession>A0AB39CDU3</accession>
<name>A0AB39CDU3_9VIRU</name>
<reference evidence="1" key="1">
    <citation type="submission" date="2024-07" db="EMBL/GenBank/DDBJ databases">
        <authorList>
            <person name="Bringhurst R.M."/>
            <person name="Homer T.E."/>
        </authorList>
    </citation>
    <scope>NUCLEOTIDE SEQUENCE</scope>
</reference>
<dbReference type="EMBL" id="PQ015379">
    <property type="protein sequence ID" value="XDJ15020.1"/>
    <property type="molecule type" value="Genomic_DNA"/>
</dbReference>
<sequence>MQISEHYTDLDVGFDLLAHKSKIDNTPPRDALLAAEKVAKNILEPLRSQFDFRIASWYRSSALEREYCKGSYYDWLRENGLPFNETNWVKYLDGKQHILGCAVSLISNEAQAIFEHLQQQTFDILQMRGPYIHVSYVEGANRKIVLS</sequence>
<protein>
    <submittedName>
        <fullName evidence="1">Peptidase M15</fullName>
    </submittedName>
</protein>